<dbReference type="InterPro" id="IPR016064">
    <property type="entry name" value="NAD/diacylglycerol_kinase_sf"/>
</dbReference>
<protein>
    <submittedName>
        <fullName evidence="8">Unannotated protein</fullName>
    </submittedName>
</protein>
<dbReference type="InterPro" id="IPR017438">
    <property type="entry name" value="ATP-NAD_kinase_N"/>
</dbReference>
<dbReference type="PANTHER" id="PTHR20275:SF0">
    <property type="entry name" value="NAD KINASE"/>
    <property type="match status" value="1"/>
</dbReference>
<dbReference type="GO" id="GO:0019674">
    <property type="term" value="P:NAD+ metabolic process"/>
    <property type="evidence" value="ECO:0007669"/>
    <property type="project" value="InterPro"/>
</dbReference>
<dbReference type="AlphaFoldDB" id="A0A6J6CI88"/>
<dbReference type="FunFam" id="2.60.200.30:FF:000007">
    <property type="entry name" value="NAD kinase"/>
    <property type="match status" value="1"/>
</dbReference>
<dbReference type="EMBL" id="CAEZST010000024">
    <property type="protein sequence ID" value="CAB4551111.1"/>
    <property type="molecule type" value="Genomic_DNA"/>
</dbReference>
<evidence type="ECO:0000256" key="1">
    <source>
        <dbReference type="ARBA" id="ARBA00022490"/>
    </source>
</evidence>
<dbReference type="Gene3D" id="2.60.200.30">
    <property type="entry name" value="Probable inorganic polyphosphate/atp-NAD kinase, domain 2"/>
    <property type="match status" value="1"/>
</dbReference>
<dbReference type="InterPro" id="IPR017437">
    <property type="entry name" value="ATP-NAD_kinase_PpnK-typ_C"/>
</dbReference>
<evidence type="ECO:0000256" key="7">
    <source>
        <dbReference type="ARBA" id="ARBA00023027"/>
    </source>
</evidence>
<evidence type="ECO:0000256" key="4">
    <source>
        <dbReference type="ARBA" id="ARBA00022777"/>
    </source>
</evidence>
<evidence type="ECO:0000256" key="5">
    <source>
        <dbReference type="ARBA" id="ARBA00022840"/>
    </source>
</evidence>
<evidence type="ECO:0000256" key="2">
    <source>
        <dbReference type="ARBA" id="ARBA00022679"/>
    </source>
</evidence>
<accession>A0A6J6CI88</accession>
<dbReference type="Pfam" id="PF20143">
    <property type="entry name" value="NAD_kinase_C"/>
    <property type="match status" value="1"/>
</dbReference>
<dbReference type="HAMAP" id="MF_00361">
    <property type="entry name" value="NAD_kinase"/>
    <property type="match status" value="1"/>
</dbReference>
<proteinExistence type="inferred from homology"/>
<keyword evidence="7" id="KW-0520">NAD</keyword>
<dbReference type="GO" id="GO:0006741">
    <property type="term" value="P:NADP+ biosynthetic process"/>
    <property type="evidence" value="ECO:0007669"/>
    <property type="project" value="InterPro"/>
</dbReference>
<evidence type="ECO:0000256" key="3">
    <source>
        <dbReference type="ARBA" id="ARBA00022741"/>
    </source>
</evidence>
<dbReference type="Gene3D" id="3.40.50.10330">
    <property type="entry name" value="Probable inorganic polyphosphate/atp-NAD kinase, domain 1"/>
    <property type="match status" value="1"/>
</dbReference>
<evidence type="ECO:0000313" key="8">
    <source>
        <dbReference type="EMBL" id="CAB4551111.1"/>
    </source>
</evidence>
<reference evidence="8" key="1">
    <citation type="submission" date="2020-05" db="EMBL/GenBank/DDBJ databases">
        <authorList>
            <person name="Chiriac C."/>
            <person name="Salcher M."/>
            <person name="Ghai R."/>
            <person name="Kavagutti S V."/>
        </authorList>
    </citation>
    <scope>NUCLEOTIDE SEQUENCE</scope>
</reference>
<dbReference type="GO" id="GO:0003951">
    <property type="term" value="F:NAD+ kinase activity"/>
    <property type="evidence" value="ECO:0007669"/>
    <property type="project" value="InterPro"/>
</dbReference>
<keyword evidence="3" id="KW-0547">Nucleotide-binding</keyword>
<dbReference type="PANTHER" id="PTHR20275">
    <property type="entry name" value="NAD KINASE"/>
    <property type="match status" value="1"/>
</dbReference>
<dbReference type="EMBL" id="CAEZTO010000002">
    <property type="protein sequence ID" value="CAB4563793.1"/>
    <property type="molecule type" value="Genomic_DNA"/>
</dbReference>
<sequence length="296" mass="31713">MKSVLIVSSAIDKAAASAAMGVCEILSARGVTCFFPTEDLSRISGLVDNTSQLKEYVDETVEMAIVLGGDGSILRAAEVLRQRPAPILGVNLGHVGFMAEAEKEDINQALDSVMSGRFSVRERTTLNVSVWQGEKEVFKSWALNEVAVEKSSRERMIEVVLEVEKRPLSSFGCDGVLVSTATGSTAYAFSAGGPIVWPNVDAFVVVPISAHALFARPFVIDNDSSVAIEVLQRSAGGVISCDGRRTYELEPGARVEISRGSQSVEMVTLSEEPFADRLVRKFNLPVSGWRGPGSGA</sequence>
<keyword evidence="5" id="KW-0067">ATP-binding</keyword>
<name>A0A6J6CI88_9ZZZZ</name>
<dbReference type="NCBIfam" id="NF002892">
    <property type="entry name" value="PRK03372.1"/>
    <property type="match status" value="1"/>
</dbReference>
<keyword evidence="2" id="KW-0808">Transferase</keyword>
<dbReference type="Pfam" id="PF01513">
    <property type="entry name" value="NAD_kinase"/>
    <property type="match status" value="1"/>
</dbReference>
<gene>
    <name evidence="8" type="ORF">UFOPK1503_01061</name>
    <name evidence="9" type="ORF">UFOPK1693_00212</name>
</gene>
<organism evidence="8">
    <name type="scientific">freshwater metagenome</name>
    <dbReference type="NCBI Taxonomy" id="449393"/>
    <lineage>
        <taxon>unclassified sequences</taxon>
        <taxon>metagenomes</taxon>
        <taxon>ecological metagenomes</taxon>
    </lineage>
</organism>
<keyword evidence="6" id="KW-0521">NADP</keyword>
<evidence type="ECO:0000256" key="6">
    <source>
        <dbReference type="ARBA" id="ARBA00022857"/>
    </source>
</evidence>
<keyword evidence="1" id="KW-0963">Cytoplasm</keyword>
<dbReference type="InterPro" id="IPR002504">
    <property type="entry name" value="NADK"/>
</dbReference>
<evidence type="ECO:0000313" key="9">
    <source>
        <dbReference type="EMBL" id="CAB4563793.1"/>
    </source>
</evidence>
<keyword evidence="4" id="KW-0418">Kinase</keyword>
<dbReference type="GO" id="GO:0005524">
    <property type="term" value="F:ATP binding"/>
    <property type="evidence" value="ECO:0007669"/>
    <property type="project" value="UniProtKB-KW"/>
</dbReference>
<dbReference type="SUPFAM" id="SSF111331">
    <property type="entry name" value="NAD kinase/diacylglycerol kinase-like"/>
    <property type="match status" value="1"/>
</dbReference>